<evidence type="ECO:0000313" key="2">
    <source>
        <dbReference type="Proteomes" id="UP001177021"/>
    </source>
</evidence>
<name>A0ACB0LAS9_TRIPR</name>
<evidence type="ECO:0000313" key="1">
    <source>
        <dbReference type="EMBL" id="CAJ2665710.1"/>
    </source>
</evidence>
<sequence length="117" mass="13494">MLWLMNECFKLGKIDEAVATFRKVGTKPNEVVIKGLCAEGLLDKSREMLDEVMRYGVGVTPALRESVTEVFKNARKGEEIERLLDTHRPPPTRPPKDRIDSDPLTLQARKERRTRFR</sequence>
<keyword evidence="2" id="KW-1185">Reference proteome</keyword>
<dbReference type="Proteomes" id="UP001177021">
    <property type="component" value="Unassembled WGS sequence"/>
</dbReference>
<dbReference type="EMBL" id="CASHSV030000513">
    <property type="protein sequence ID" value="CAJ2665710.1"/>
    <property type="molecule type" value="Genomic_DNA"/>
</dbReference>
<proteinExistence type="predicted"/>
<comment type="caution">
    <text evidence="1">The sequence shown here is derived from an EMBL/GenBank/DDBJ whole genome shotgun (WGS) entry which is preliminary data.</text>
</comment>
<reference evidence="1" key="1">
    <citation type="submission" date="2023-10" db="EMBL/GenBank/DDBJ databases">
        <authorList>
            <person name="Rodriguez Cubillos JULIANA M."/>
            <person name="De Vega J."/>
        </authorList>
    </citation>
    <scope>NUCLEOTIDE SEQUENCE</scope>
</reference>
<gene>
    <name evidence="1" type="ORF">MILVUS5_LOCUS30624</name>
</gene>
<accession>A0ACB0LAS9</accession>
<organism evidence="1 2">
    <name type="scientific">Trifolium pratense</name>
    <name type="common">Red clover</name>
    <dbReference type="NCBI Taxonomy" id="57577"/>
    <lineage>
        <taxon>Eukaryota</taxon>
        <taxon>Viridiplantae</taxon>
        <taxon>Streptophyta</taxon>
        <taxon>Embryophyta</taxon>
        <taxon>Tracheophyta</taxon>
        <taxon>Spermatophyta</taxon>
        <taxon>Magnoliopsida</taxon>
        <taxon>eudicotyledons</taxon>
        <taxon>Gunneridae</taxon>
        <taxon>Pentapetalae</taxon>
        <taxon>rosids</taxon>
        <taxon>fabids</taxon>
        <taxon>Fabales</taxon>
        <taxon>Fabaceae</taxon>
        <taxon>Papilionoideae</taxon>
        <taxon>50 kb inversion clade</taxon>
        <taxon>NPAAA clade</taxon>
        <taxon>Hologalegina</taxon>
        <taxon>IRL clade</taxon>
        <taxon>Trifolieae</taxon>
        <taxon>Trifolium</taxon>
    </lineage>
</organism>
<protein>
    <submittedName>
        <fullName evidence="1">Uncharacterized protein</fullName>
    </submittedName>
</protein>